<organism evidence="1 2">
    <name type="scientific">Neurospora intermedia</name>
    <dbReference type="NCBI Taxonomy" id="5142"/>
    <lineage>
        <taxon>Eukaryota</taxon>
        <taxon>Fungi</taxon>
        <taxon>Dikarya</taxon>
        <taxon>Ascomycota</taxon>
        <taxon>Pezizomycotina</taxon>
        <taxon>Sordariomycetes</taxon>
        <taxon>Sordariomycetidae</taxon>
        <taxon>Sordariales</taxon>
        <taxon>Sordariaceae</taxon>
        <taxon>Neurospora</taxon>
    </lineage>
</organism>
<name>A0ABR3DKG9_NEUIN</name>
<gene>
    <name evidence="1" type="ORF">QR685DRAFT_437950</name>
</gene>
<sequence>RVGYEFQSFELLITGEASYVPTSSVVRNCLSYASRSKFEERFTLNMGRWGYDRHQRSCHQLYVTFLDRWTYKDPNPGAPPCAE</sequence>
<evidence type="ECO:0000313" key="2">
    <source>
        <dbReference type="Proteomes" id="UP001451303"/>
    </source>
</evidence>
<proteinExistence type="predicted"/>
<feature type="non-terminal residue" evidence="1">
    <location>
        <position position="1"/>
    </location>
</feature>
<dbReference type="EMBL" id="JAVLET010000003">
    <property type="protein sequence ID" value="KAL0472266.1"/>
    <property type="molecule type" value="Genomic_DNA"/>
</dbReference>
<protein>
    <submittedName>
        <fullName evidence="1">Uncharacterized protein</fullName>
    </submittedName>
</protein>
<accession>A0ABR3DKG9</accession>
<evidence type="ECO:0000313" key="1">
    <source>
        <dbReference type="EMBL" id="KAL0472266.1"/>
    </source>
</evidence>
<keyword evidence="2" id="KW-1185">Reference proteome</keyword>
<reference evidence="1 2" key="1">
    <citation type="submission" date="2023-09" db="EMBL/GenBank/DDBJ databases">
        <title>Multi-omics analysis of a traditional fermented food reveals byproduct-associated fungal strains for waste-to-food upcycling.</title>
        <authorList>
            <consortium name="Lawrence Berkeley National Laboratory"/>
            <person name="Rekdal V.M."/>
            <person name="Villalobos-Escobedo J.M."/>
            <person name="Rodriguez-Valeron N."/>
            <person name="Garcia M.O."/>
            <person name="Vasquez D.P."/>
            <person name="Damayanti I."/>
            <person name="Sorensen P.M."/>
            <person name="Baidoo E.E."/>
            <person name="De Carvalho A.C."/>
            <person name="Riley R."/>
            <person name="Lipzen A."/>
            <person name="He G."/>
            <person name="Yan M."/>
            <person name="Haridas S."/>
            <person name="Daum C."/>
            <person name="Yoshinaga Y."/>
            <person name="Ng V."/>
            <person name="Grigoriev I.V."/>
            <person name="Munk R."/>
            <person name="Nuraida L."/>
            <person name="Wijaya C.H."/>
            <person name="Morales P.-C."/>
            <person name="Keasling J.D."/>
        </authorList>
    </citation>
    <scope>NUCLEOTIDE SEQUENCE [LARGE SCALE GENOMIC DNA]</scope>
    <source>
        <strain evidence="1 2">FGSC 2613</strain>
    </source>
</reference>
<dbReference type="Proteomes" id="UP001451303">
    <property type="component" value="Unassembled WGS sequence"/>
</dbReference>
<comment type="caution">
    <text evidence="1">The sequence shown here is derived from an EMBL/GenBank/DDBJ whole genome shotgun (WGS) entry which is preliminary data.</text>
</comment>